<proteinExistence type="inferred from homology"/>
<organism evidence="6">
    <name type="scientific">viral metagenome</name>
    <dbReference type="NCBI Taxonomy" id="1070528"/>
    <lineage>
        <taxon>unclassified sequences</taxon>
        <taxon>metagenomes</taxon>
        <taxon>organismal metagenomes</taxon>
    </lineage>
</organism>
<dbReference type="HAMAP" id="MF_00956">
    <property type="entry name" value="GDP_fucose_synth"/>
    <property type="match status" value="1"/>
</dbReference>
<evidence type="ECO:0000313" key="6">
    <source>
        <dbReference type="EMBL" id="QHT82579.1"/>
    </source>
</evidence>
<name>A0A6C0HPZ5_9ZZZZ</name>
<dbReference type="CDD" id="cd05239">
    <property type="entry name" value="GDP_FS_SDR_e"/>
    <property type="match status" value="1"/>
</dbReference>
<reference evidence="6" key="1">
    <citation type="journal article" date="2020" name="Nature">
        <title>Giant virus diversity and host interactions through global metagenomics.</title>
        <authorList>
            <person name="Schulz F."/>
            <person name="Roux S."/>
            <person name="Paez-Espino D."/>
            <person name="Jungbluth S."/>
            <person name="Walsh D.A."/>
            <person name="Denef V.J."/>
            <person name="McMahon K.D."/>
            <person name="Konstantinidis K.T."/>
            <person name="Eloe-Fadrosh E.A."/>
            <person name="Kyrpides N.C."/>
            <person name="Woyke T."/>
        </authorList>
    </citation>
    <scope>NUCLEOTIDE SEQUENCE</scope>
    <source>
        <strain evidence="6">GVMAG-M-3300023184-165</strain>
    </source>
</reference>
<keyword evidence="3" id="KW-0560">Oxidoreductase</keyword>
<dbReference type="PANTHER" id="PTHR43238">
    <property type="entry name" value="GDP-L-FUCOSE SYNTHASE"/>
    <property type="match status" value="1"/>
</dbReference>
<sequence length="322" mass="36357">MEKQVEKHVVLITGGTGLVGSAIKTLINVCRLEFGNKFIFISSKDYDLTDYNATRSMFEQHNPSIVIHLAACVGGLYKNMNNKVDMFEKNLSINFNIVKCAHDYGVKKMVACLSTCIFPDKTEYPIDETMLHNGPPHSSNDAYAYAKRMLEVQCRMYNENHGDNFVCIIPTNVYGPHDNFNIEDGHVLPALINKCFIAKKLGVDFVVRGTGAPLRQFIYSMDMAQLIVSILYDNNINGESIILSVPEADEISIKDVATIIAKKFNYEHKMVFDNSFADGQYKKTADNKKLMNIFPNFNFTPIEEGISKTIDWFIENNSTARV</sequence>
<dbReference type="AlphaFoldDB" id="A0A6C0HPZ5"/>
<dbReference type="InterPro" id="IPR028614">
    <property type="entry name" value="GDP_fucose/colitose_synth"/>
</dbReference>
<dbReference type="GO" id="GO:0016853">
    <property type="term" value="F:isomerase activity"/>
    <property type="evidence" value="ECO:0007669"/>
    <property type="project" value="UniProtKB-KW"/>
</dbReference>
<dbReference type="PANTHER" id="PTHR43238:SF1">
    <property type="entry name" value="GDP-L-FUCOSE SYNTHASE"/>
    <property type="match status" value="1"/>
</dbReference>
<evidence type="ECO:0000256" key="2">
    <source>
        <dbReference type="ARBA" id="ARBA00022857"/>
    </source>
</evidence>
<accession>A0A6C0HPZ5</accession>
<dbReference type="EMBL" id="MN740002">
    <property type="protein sequence ID" value="QHT82579.1"/>
    <property type="molecule type" value="Genomic_DNA"/>
</dbReference>
<protein>
    <recommendedName>
        <fullName evidence="5">NAD-dependent epimerase/dehydratase domain-containing protein</fullName>
    </recommendedName>
</protein>
<dbReference type="InterPro" id="IPR036291">
    <property type="entry name" value="NAD(P)-bd_dom_sf"/>
</dbReference>
<keyword evidence="4" id="KW-0413">Isomerase</keyword>
<dbReference type="Gene3D" id="3.40.50.720">
    <property type="entry name" value="NAD(P)-binding Rossmann-like Domain"/>
    <property type="match status" value="1"/>
</dbReference>
<evidence type="ECO:0000256" key="3">
    <source>
        <dbReference type="ARBA" id="ARBA00023002"/>
    </source>
</evidence>
<dbReference type="InterPro" id="IPR001509">
    <property type="entry name" value="Epimerase_deHydtase"/>
</dbReference>
<evidence type="ECO:0000256" key="1">
    <source>
        <dbReference type="ARBA" id="ARBA00005959"/>
    </source>
</evidence>
<keyword evidence="2" id="KW-0521">NADP</keyword>
<evidence type="ECO:0000256" key="4">
    <source>
        <dbReference type="ARBA" id="ARBA00023235"/>
    </source>
</evidence>
<dbReference type="SUPFAM" id="SSF51735">
    <property type="entry name" value="NAD(P)-binding Rossmann-fold domains"/>
    <property type="match status" value="1"/>
</dbReference>
<dbReference type="Gene3D" id="3.90.25.10">
    <property type="entry name" value="UDP-galactose 4-epimerase, domain 1"/>
    <property type="match status" value="1"/>
</dbReference>
<evidence type="ECO:0000259" key="5">
    <source>
        <dbReference type="Pfam" id="PF01370"/>
    </source>
</evidence>
<feature type="domain" description="NAD-dependent epimerase/dehydratase" evidence="5">
    <location>
        <begin position="10"/>
        <end position="233"/>
    </location>
</feature>
<comment type="similarity">
    <text evidence="1">Belongs to the NAD(P)-dependent epimerase/dehydratase family. Fucose synthase subfamily.</text>
</comment>
<dbReference type="GO" id="GO:0050577">
    <property type="term" value="F:GDP-L-fucose synthase activity"/>
    <property type="evidence" value="ECO:0007669"/>
    <property type="project" value="TreeGrafter"/>
</dbReference>
<dbReference type="Pfam" id="PF01370">
    <property type="entry name" value="Epimerase"/>
    <property type="match status" value="1"/>
</dbReference>